<accession>A0A2I1D6Y4</accession>
<dbReference type="GeneID" id="36547604"/>
<name>A0A2I1D6Y4_ASPC2</name>
<feature type="compositionally biased region" description="Low complexity" evidence="1">
    <location>
        <begin position="142"/>
        <end position="163"/>
    </location>
</feature>
<dbReference type="AlphaFoldDB" id="A0A2I1D6Y4"/>
<dbReference type="VEuPathDB" id="FungiDB:P168DRAFT_317153"/>
<comment type="caution">
    <text evidence="2">The sequence shown here is derived from an EMBL/GenBank/DDBJ whole genome shotgun (WGS) entry which is preliminary data.</text>
</comment>
<feature type="compositionally biased region" description="Low complexity" evidence="1">
    <location>
        <begin position="379"/>
        <end position="416"/>
    </location>
</feature>
<feature type="region of interest" description="Disordered" evidence="1">
    <location>
        <begin position="117"/>
        <end position="174"/>
    </location>
</feature>
<dbReference type="InterPro" id="IPR036779">
    <property type="entry name" value="LysM_dom_sf"/>
</dbReference>
<dbReference type="OrthoDB" id="2192830at2759"/>
<sequence length="606" mass="64622">MSSHRSASTTPGSSTNTSSAIRSRTRRLVSLTEDDDDDVNGKPLQSSGLSFLSPDLPPTRSGRSTPSSQPSRGISPVPMSHPSRATSPPNRAWSKDSLGFLDSSWSSLQSLASSFLGSDVAHPAPNGDPRGHVRKPSRPDPYSKAPTPASAPSAWGPSAPASPEIGAGTREERRALVQAKKREALLLADPVPTWSRDRRHKRRDSCDQTGHSAIDPEQDEEALAYIHHVQPTDSITGVTIRYGCQPAIFRKANGFWPSDSIQGRKTVLLPVESCTVKGRPIPPPTPPLKGNGAEQDSLEDLKGSSIVPSTTSGESTPQHASFPETAVEVEADRVWKHESMVQIDGFSAPVEIGRVPRRALGFFPRTRRKSVSTTGSARPSTTARGRTDTTSTSSSPIEPPSSASTPSGIPSSPTASRATQSPLSGGHRRQRSNIQLTVPGVGTLDRNATAPGPAPDGLSKFFAQHMPTLAPPTPAPDFRDSSEHLSTSVSNATTGLENLGGAFEGWMRKVTTRAKNSLGELQRAQSYQTSAPGRTGGRRGDLIELNDGMESRNSSRDSAFLADPRGRADFNRSSSSFHDGATRRGLSNPSSTSTSRTRVGDRYKDD</sequence>
<gene>
    <name evidence="2" type="ORF">P168DRAFT_317153</name>
</gene>
<feature type="region of interest" description="Disordered" evidence="1">
    <location>
        <begin position="277"/>
        <end position="324"/>
    </location>
</feature>
<feature type="region of interest" description="Disordered" evidence="1">
    <location>
        <begin position="366"/>
        <end position="460"/>
    </location>
</feature>
<evidence type="ECO:0008006" key="4">
    <source>
        <dbReference type="Google" id="ProtNLM"/>
    </source>
</evidence>
<evidence type="ECO:0000313" key="3">
    <source>
        <dbReference type="Proteomes" id="UP000234254"/>
    </source>
</evidence>
<feature type="compositionally biased region" description="Low complexity" evidence="1">
    <location>
        <begin position="58"/>
        <end position="73"/>
    </location>
</feature>
<evidence type="ECO:0000313" key="2">
    <source>
        <dbReference type="EMBL" id="PKY05627.1"/>
    </source>
</evidence>
<reference evidence="2" key="1">
    <citation type="submission" date="2016-12" db="EMBL/GenBank/DDBJ databases">
        <title>The genomes of Aspergillus section Nigri reveals drivers in fungal speciation.</title>
        <authorList>
            <consortium name="DOE Joint Genome Institute"/>
            <person name="Vesth T.C."/>
            <person name="Nybo J."/>
            <person name="Theobald S."/>
            <person name="Brandl J."/>
            <person name="Frisvad J.C."/>
            <person name="Nielsen K.F."/>
            <person name="Lyhne E.K."/>
            <person name="Kogle M.E."/>
            <person name="Kuo A."/>
            <person name="Riley R."/>
            <person name="Clum A."/>
            <person name="Nolan M."/>
            <person name="Lipzen A."/>
            <person name="Salamov A."/>
            <person name="Henrissat B."/>
            <person name="Wiebenga A."/>
            <person name="De vries R.P."/>
            <person name="Grigoriev I.V."/>
            <person name="Mortensen U.H."/>
            <person name="Andersen M.R."/>
            <person name="Baker S.E."/>
        </authorList>
    </citation>
    <scope>NUCLEOTIDE SEQUENCE</scope>
    <source>
        <strain evidence="2">IBT 28561</strain>
    </source>
</reference>
<dbReference type="EMBL" id="MSFM01000004">
    <property type="protein sequence ID" value="PKY05627.1"/>
    <property type="molecule type" value="Genomic_DNA"/>
</dbReference>
<organism evidence="2 3">
    <name type="scientific">Aspergillus campestris (strain IBT 28561)</name>
    <dbReference type="NCBI Taxonomy" id="1392248"/>
    <lineage>
        <taxon>Eukaryota</taxon>
        <taxon>Fungi</taxon>
        <taxon>Dikarya</taxon>
        <taxon>Ascomycota</taxon>
        <taxon>Pezizomycotina</taxon>
        <taxon>Eurotiomycetes</taxon>
        <taxon>Eurotiomycetidae</taxon>
        <taxon>Eurotiales</taxon>
        <taxon>Aspergillaceae</taxon>
        <taxon>Aspergillus</taxon>
        <taxon>Aspergillus subgen. Circumdati</taxon>
    </lineage>
</organism>
<feature type="compositionally biased region" description="Polar residues" evidence="1">
    <location>
        <begin position="306"/>
        <end position="319"/>
    </location>
</feature>
<protein>
    <recommendedName>
        <fullName evidence="4">LysM domain-containing protein</fullName>
    </recommendedName>
</protein>
<feature type="compositionally biased region" description="Polar residues" evidence="1">
    <location>
        <begin position="523"/>
        <end position="532"/>
    </location>
</feature>
<evidence type="ECO:0000256" key="1">
    <source>
        <dbReference type="SAM" id="MobiDB-lite"/>
    </source>
</evidence>
<feature type="region of interest" description="Disordered" evidence="1">
    <location>
        <begin position="1"/>
        <end position="98"/>
    </location>
</feature>
<feature type="region of interest" description="Disordered" evidence="1">
    <location>
        <begin position="196"/>
        <end position="217"/>
    </location>
</feature>
<dbReference type="Gene3D" id="3.10.350.10">
    <property type="entry name" value="LysM domain"/>
    <property type="match status" value="1"/>
</dbReference>
<keyword evidence="3" id="KW-1185">Reference proteome</keyword>
<proteinExistence type="predicted"/>
<dbReference type="Proteomes" id="UP000234254">
    <property type="component" value="Unassembled WGS sequence"/>
</dbReference>
<feature type="compositionally biased region" description="Low complexity" evidence="1">
    <location>
        <begin position="1"/>
        <end position="19"/>
    </location>
</feature>
<dbReference type="RefSeq" id="XP_024694221.1">
    <property type="nucleotide sequence ID" value="XM_024840080.1"/>
</dbReference>
<feature type="region of interest" description="Disordered" evidence="1">
    <location>
        <begin position="522"/>
        <end position="606"/>
    </location>
</feature>